<feature type="transmembrane region" description="Helical" evidence="5">
    <location>
        <begin position="51"/>
        <end position="70"/>
    </location>
</feature>
<feature type="domain" description="O-antigen ligase-related" evidence="6">
    <location>
        <begin position="193"/>
        <end position="390"/>
    </location>
</feature>
<keyword evidence="4 5" id="KW-0472">Membrane</keyword>
<proteinExistence type="predicted"/>
<name>A0ABW5C1A7_9BACI</name>
<feature type="transmembrane region" description="Helical" evidence="5">
    <location>
        <begin position="202"/>
        <end position="218"/>
    </location>
</feature>
<dbReference type="Proteomes" id="UP001597318">
    <property type="component" value="Unassembled WGS sequence"/>
</dbReference>
<evidence type="ECO:0000256" key="3">
    <source>
        <dbReference type="ARBA" id="ARBA00022989"/>
    </source>
</evidence>
<reference evidence="8" key="1">
    <citation type="journal article" date="2019" name="Int. J. Syst. Evol. Microbiol.">
        <title>The Global Catalogue of Microorganisms (GCM) 10K type strain sequencing project: providing services to taxonomists for standard genome sequencing and annotation.</title>
        <authorList>
            <consortium name="The Broad Institute Genomics Platform"/>
            <consortium name="The Broad Institute Genome Sequencing Center for Infectious Disease"/>
            <person name="Wu L."/>
            <person name="Ma J."/>
        </authorList>
    </citation>
    <scope>NUCLEOTIDE SEQUENCE [LARGE SCALE GENOMIC DNA]</scope>
    <source>
        <strain evidence="8">CGMCC 1.15474</strain>
    </source>
</reference>
<dbReference type="InterPro" id="IPR007016">
    <property type="entry name" value="O-antigen_ligase-rel_domated"/>
</dbReference>
<keyword evidence="3 5" id="KW-1133">Transmembrane helix</keyword>
<dbReference type="PANTHER" id="PTHR37422:SF13">
    <property type="entry name" value="LIPOPOLYSACCHARIDE BIOSYNTHESIS PROTEIN PA4999-RELATED"/>
    <property type="match status" value="1"/>
</dbReference>
<dbReference type="Gene3D" id="1.25.40.10">
    <property type="entry name" value="Tetratricopeptide repeat domain"/>
    <property type="match status" value="1"/>
</dbReference>
<feature type="transmembrane region" description="Helical" evidence="5">
    <location>
        <begin position="76"/>
        <end position="94"/>
    </location>
</feature>
<feature type="transmembrane region" description="Helical" evidence="5">
    <location>
        <begin position="374"/>
        <end position="395"/>
    </location>
</feature>
<gene>
    <name evidence="7" type="ORF">ACFSKK_14340</name>
</gene>
<dbReference type="InterPro" id="IPR011990">
    <property type="entry name" value="TPR-like_helical_dom_sf"/>
</dbReference>
<feature type="transmembrane region" description="Helical" evidence="5">
    <location>
        <begin position="152"/>
        <end position="172"/>
    </location>
</feature>
<feature type="transmembrane region" description="Helical" evidence="5">
    <location>
        <begin position="27"/>
        <end position="44"/>
    </location>
</feature>
<dbReference type="InterPro" id="IPR051533">
    <property type="entry name" value="WaaL-like"/>
</dbReference>
<dbReference type="SUPFAM" id="SSF48452">
    <property type="entry name" value="TPR-like"/>
    <property type="match status" value="1"/>
</dbReference>
<keyword evidence="8" id="KW-1185">Reference proteome</keyword>
<dbReference type="EMBL" id="JBHUIK010000003">
    <property type="protein sequence ID" value="MFD2214866.1"/>
    <property type="molecule type" value="Genomic_DNA"/>
</dbReference>
<dbReference type="RefSeq" id="WP_247346369.1">
    <property type="nucleotide sequence ID" value="NZ_CP095550.1"/>
</dbReference>
<accession>A0ABW5C1A7</accession>
<comment type="caution">
    <text evidence="7">The sequence shown here is derived from an EMBL/GenBank/DDBJ whole genome shotgun (WGS) entry which is preliminary data.</text>
</comment>
<feature type="transmembrane region" description="Helical" evidence="5">
    <location>
        <begin position="407"/>
        <end position="437"/>
    </location>
</feature>
<feature type="transmembrane region" description="Helical" evidence="5">
    <location>
        <begin position="251"/>
        <end position="268"/>
    </location>
</feature>
<evidence type="ECO:0000256" key="2">
    <source>
        <dbReference type="ARBA" id="ARBA00022692"/>
    </source>
</evidence>
<feature type="transmembrane region" description="Helical" evidence="5">
    <location>
        <begin position="225"/>
        <end position="245"/>
    </location>
</feature>
<sequence>MVFIIYLFLLLSLISFGLYPSELMHKYSLVLFAFVGIYLLIRFIRHQPIYIPLWLLLLPLLYLFTLFFGVDSVQGTLDQLLVWSTVVAFSVLLFQLKNPSQQLPLILVALSWTIIIGTYFILIKIISFPHFILPLSKEISGLGERLGGFLQYPNAFASFLAAIILFHLVQALKESKKHLYLLHSFIVLPAWPLFLLTESRGAWIVFAVVWVISFYVVPANRHVQYFILSSFMISGGTLLYMLFTLSGTNKITFSSMILLIFLGALVWLGDRFKILEKVPYLKNRHIFPLALTVFIVLTVSDLYWKGLFYRILPDSLQRRLGFDIGTLSERVLYWKDSLEHWEQFTWVGLGGKAWQLFMYRIQSSPYLTSEVHNGFLNIWIEIGIVGLIYVCVILIKAGYRLWRSHAAAFPAFLFLVAHGMLDFTFSYPFFLLFLLCLSITQKKSELSSLINKMAISITFILLISSAWLSYQFINADSAYKAANSSLTREEAQQWIQQAIDKNAWETDYVRFAVENELVTGNEKVRLLEQSLQYEPNHAWLLYQAGKAAEETGDFKKAENYYELSKENNLFPNRRN</sequence>
<feature type="transmembrane region" description="Helical" evidence="5">
    <location>
        <begin position="289"/>
        <end position="312"/>
    </location>
</feature>
<dbReference type="Pfam" id="PF04932">
    <property type="entry name" value="Wzy_C"/>
    <property type="match status" value="1"/>
</dbReference>
<evidence type="ECO:0000313" key="8">
    <source>
        <dbReference type="Proteomes" id="UP001597318"/>
    </source>
</evidence>
<feature type="transmembrane region" description="Helical" evidence="5">
    <location>
        <begin position="179"/>
        <end position="196"/>
    </location>
</feature>
<comment type="subcellular location">
    <subcellularLocation>
        <location evidence="1">Membrane</location>
        <topology evidence="1">Multi-pass membrane protein</topology>
    </subcellularLocation>
</comment>
<evidence type="ECO:0000256" key="1">
    <source>
        <dbReference type="ARBA" id="ARBA00004141"/>
    </source>
</evidence>
<keyword evidence="7" id="KW-0436">Ligase</keyword>
<dbReference type="GO" id="GO:0016874">
    <property type="term" value="F:ligase activity"/>
    <property type="evidence" value="ECO:0007669"/>
    <property type="project" value="UniProtKB-KW"/>
</dbReference>
<keyword evidence="2 5" id="KW-0812">Transmembrane</keyword>
<evidence type="ECO:0000259" key="6">
    <source>
        <dbReference type="Pfam" id="PF04932"/>
    </source>
</evidence>
<dbReference type="PANTHER" id="PTHR37422">
    <property type="entry name" value="TEICHURONIC ACID BIOSYNTHESIS PROTEIN TUAE"/>
    <property type="match status" value="1"/>
</dbReference>
<protein>
    <submittedName>
        <fullName evidence="7">O-antigen ligase family protein</fullName>
    </submittedName>
</protein>
<evidence type="ECO:0000256" key="5">
    <source>
        <dbReference type="SAM" id="Phobius"/>
    </source>
</evidence>
<feature type="transmembrane region" description="Helical" evidence="5">
    <location>
        <begin position="449"/>
        <end position="470"/>
    </location>
</feature>
<feature type="transmembrane region" description="Helical" evidence="5">
    <location>
        <begin position="106"/>
        <end position="132"/>
    </location>
</feature>
<evidence type="ECO:0000313" key="7">
    <source>
        <dbReference type="EMBL" id="MFD2214866.1"/>
    </source>
</evidence>
<evidence type="ECO:0000256" key="4">
    <source>
        <dbReference type="ARBA" id="ARBA00023136"/>
    </source>
</evidence>
<organism evidence="7 8">
    <name type="scientific">Metabacillus endolithicus</name>
    <dbReference type="NCBI Taxonomy" id="1535204"/>
    <lineage>
        <taxon>Bacteria</taxon>
        <taxon>Bacillati</taxon>
        <taxon>Bacillota</taxon>
        <taxon>Bacilli</taxon>
        <taxon>Bacillales</taxon>
        <taxon>Bacillaceae</taxon>
        <taxon>Metabacillus</taxon>
    </lineage>
</organism>